<dbReference type="AlphaFoldDB" id="A0AAN7IKE7"/>
<reference evidence="2 3" key="1">
    <citation type="journal article" date="2023" name="G3 (Bethesda)">
        <title>A haplotype-resolved chromosome-scale genome for Quercus rubra L. provides insights into the genetics of adaptive traits for red oak species.</title>
        <authorList>
            <person name="Kapoor B."/>
            <person name="Jenkins J."/>
            <person name="Schmutz J."/>
            <person name="Zhebentyayeva T."/>
            <person name="Kuelheim C."/>
            <person name="Coggeshall M."/>
            <person name="Heim C."/>
            <person name="Lasky J.R."/>
            <person name="Leites L."/>
            <person name="Islam-Faridi N."/>
            <person name="Romero-Severson J."/>
            <person name="DeLeo V.L."/>
            <person name="Lucas S.M."/>
            <person name="Lazic D."/>
            <person name="Gailing O."/>
            <person name="Carlson J."/>
            <person name="Staton M."/>
        </authorList>
    </citation>
    <scope>NUCLEOTIDE SEQUENCE [LARGE SCALE GENOMIC DNA]</scope>
    <source>
        <strain evidence="2">Pseudo-F2</strain>
    </source>
</reference>
<dbReference type="PANTHER" id="PTHR11697:SF230">
    <property type="entry name" value="ZINC FINGER, MYM DOMAIN CONTAINING 1"/>
    <property type="match status" value="1"/>
</dbReference>
<comment type="caution">
    <text evidence="2">The sequence shown here is derived from an EMBL/GenBank/DDBJ whole genome shotgun (WGS) entry which is preliminary data.</text>
</comment>
<evidence type="ECO:0000313" key="3">
    <source>
        <dbReference type="Proteomes" id="UP001324115"/>
    </source>
</evidence>
<dbReference type="InterPro" id="IPR055298">
    <property type="entry name" value="AtLOH3-like"/>
</dbReference>
<accession>A0AAN7IKE7</accession>
<protein>
    <recommendedName>
        <fullName evidence="1">TTF-type domain-containing protein</fullName>
    </recommendedName>
</protein>
<dbReference type="Pfam" id="PF14291">
    <property type="entry name" value="DUF4371"/>
    <property type="match status" value="1"/>
</dbReference>
<evidence type="ECO:0000259" key="1">
    <source>
        <dbReference type="SMART" id="SM00597"/>
    </source>
</evidence>
<keyword evidence="3" id="KW-1185">Reference proteome</keyword>
<evidence type="ECO:0000313" key="2">
    <source>
        <dbReference type="EMBL" id="KAK4576651.1"/>
    </source>
</evidence>
<dbReference type="EMBL" id="JAXUIC010000008">
    <property type="protein sequence ID" value="KAK4576651.1"/>
    <property type="molecule type" value="Genomic_DNA"/>
</dbReference>
<dbReference type="InterPro" id="IPR006580">
    <property type="entry name" value="Znf_TTF"/>
</dbReference>
<dbReference type="Proteomes" id="UP001324115">
    <property type="component" value="Unassembled WGS sequence"/>
</dbReference>
<gene>
    <name evidence="2" type="ORF">RGQ29_027269</name>
</gene>
<sequence length="577" mass="66932">MDKYLIRKPCTKDSSPMQDSSLRIHVDFNLENLPSDPGLRQKISSYHSNNHDEIRRYYLTKGLCQPVLHDYPVSYFSKKLHRFRSEWYVNRKWLEYSIDKDAAFCFYCYLFGWQDVGKHGGGETFVMKGFKLWNQLAKLDSHVGGVNSAHNQAVKKSEDLPKEKQHIQSVLVKQSNKDKRDNPIQLNAIVDCIRFILCRGLAFCGHDESQASTILEDHNEFINEVLQTAPKNCKLTHLDIQKDIVNAIARETSKAIIKDLDNGVHVASTIALSLKCAIECLLCEHNLSLSNLRDINGLKTLILKENKSAFYVYCFAHQLQLTFVVVAKNHFNIAEFFYVTILNLILMFSDVVDVLEIIEEDGLFDQKVESRSIMRSILSFEFVFALHLMKNILGITNELSITFGRLRRNTQQNTNLHHYRVELFYTVIDMQLHELNNHFSEANTDLLLCMAYLNPSNSFVAFDKEKLIRLAKFYLYNFLGTDILALDSQLQNYIFDMRSNDFFLEFQRVSELVEKLVSTRKYEIYPLVYLLVKLALTLPVATATMNDCLIMYIEKDIACSIDNEIIMQRFQNMKTRC</sequence>
<dbReference type="InterPro" id="IPR025398">
    <property type="entry name" value="DUF4371"/>
</dbReference>
<feature type="domain" description="TTF-type" evidence="1">
    <location>
        <begin position="79"/>
        <end position="173"/>
    </location>
</feature>
<name>A0AAN7IKE7_QUERU</name>
<proteinExistence type="predicted"/>
<organism evidence="2 3">
    <name type="scientific">Quercus rubra</name>
    <name type="common">Northern red oak</name>
    <name type="synonym">Quercus borealis</name>
    <dbReference type="NCBI Taxonomy" id="3512"/>
    <lineage>
        <taxon>Eukaryota</taxon>
        <taxon>Viridiplantae</taxon>
        <taxon>Streptophyta</taxon>
        <taxon>Embryophyta</taxon>
        <taxon>Tracheophyta</taxon>
        <taxon>Spermatophyta</taxon>
        <taxon>Magnoliopsida</taxon>
        <taxon>eudicotyledons</taxon>
        <taxon>Gunneridae</taxon>
        <taxon>Pentapetalae</taxon>
        <taxon>rosids</taxon>
        <taxon>fabids</taxon>
        <taxon>Fagales</taxon>
        <taxon>Fagaceae</taxon>
        <taxon>Quercus</taxon>
    </lineage>
</organism>
<dbReference type="SMART" id="SM00597">
    <property type="entry name" value="ZnF_TTF"/>
    <property type="match status" value="1"/>
</dbReference>
<dbReference type="PANTHER" id="PTHR11697">
    <property type="entry name" value="GENERAL TRANSCRIPTION FACTOR 2-RELATED ZINC FINGER PROTEIN"/>
    <property type="match status" value="1"/>
</dbReference>